<feature type="transmembrane region" description="Helical" evidence="1">
    <location>
        <begin position="278"/>
        <end position="301"/>
    </location>
</feature>
<feature type="transmembrane region" description="Helical" evidence="1">
    <location>
        <begin position="352"/>
        <end position="370"/>
    </location>
</feature>
<keyword evidence="1" id="KW-0472">Membrane</keyword>
<dbReference type="PANTHER" id="PTHR30590:SF2">
    <property type="entry name" value="INNER MEMBRANE PROTEIN"/>
    <property type="match status" value="1"/>
</dbReference>
<evidence type="ECO:0000259" key="2">
    <source>
        <dbReference type="Pfam" id="PF04235"/>
    </source>
</evidence>
<dbReference type="PANTHER" id="PTHR30590">
    <property type="entry name" value="INNER MEMBRANE PROTEIN"/>
    <property type="match status" value="1"/>
</dbReference>
<accession>A0A7G9QRQ5</accession>
<evidence type="ECO:0000313" key="4">
    <source>
        <dbReference type="Proteomes" id="UP000515977"/>
    </source>
</evidence>
<proteinExistence type="predicted"/>
<feature type="transmembrane region" description="Helical" evidence="1">
    <location>
        <begin position="169"/>
        <end position="187"/>
    </location>
</feature>
<name>A0A7G9QRQ5_9GAMM</name>
<feature type="transmembrane region" description="Helical" evidence="1">
    <location>
        <begin position="105"/>
        <end position="125"/>
    </location>
</feature>
<keyword evidence="1" id="KW-1133">Transmembrane helix</keyword>
<organism evidence="3 4">
    <name type="scientific">Thermomonas brevis</name>
    <dbReference type="NCBI Taxonomy" id="215691"/>
    <lineage>
        <taxon>Bacteria</taxon>
        <taxon>Pseudomonadati</taxon>
        <taxon>Pseudomonadota</taxon>
        <taxon>Gammaproteobacteria</taxon>
        <taxon>Lysobacterales</taxon>
        <taxon>Lysobacteraceae</taxon>
        <taxon>Thermomonas</taxon>
    </lineage>
</organism>
<reference evidence="3 4" key="1">
    <citation type="submission" date="2020-08" db="EMBL/GenBank/DDBJ databases">
        <title>Genome sequence of Thermomonas brevis KACC 16975T.</title>
        <authorList>
            <person name="Hyun D.-W."/>
            <person name="Bae J.-W."/>
        </authorList>
    </citation>
    <scope>NUCLEOTIDE SEQUENCE [LARGE SCALE GENOMIC DNA]</scope>
    <source>
        <strain evidence="3 4">KACC 16975</strain>
    </source>
</reference>
<dbReference type="KEGG" id="tbv:H9L17_12665"/>
<dbReference type="AlphaFoldDB" id="A0A7G9QRQ5"/>
<evidence type="ECO:0000313" key="3">
    <source>
        <dbReference type="EMBL" id="QNN46030.1"/>
    </source>
</evidence>
<feature type="transmembrane region" description="Helical" evidence="1">
    <location>
        <begin position="199"/>
        <end position="221"/>
    </location>
</feature>
<gene>
    <name evidence="3" type="ORF">H9L17_12665</name>
</gene>
<dbReference type="Pfam" id="PF04235">
    <property type="entry name" value="DUF418"/>
    <property type="match status" value="1"/>
</dbReference>
<feature type="transmembrane region" description="Helical" evidence="1">
    <location>
        <begin position="75"/>
        <end position="93"/>
    </location>
</feature>
<feature type="transmembrane region" description="Helical" evidence="1">
    <location>
        <begin position="390"/>
        <end position="408"/>
    </location>
</feature>
<dbReference type="InterPro" id="IPR007349">
    <property type="entry name" value="DUF418"/>
</dbReference>
<feature type="transmembrane region" description="Helical" evidence="1">
    <location>
        <begin position="420"/>
        <end position="438"/>
    </location>
</feature>
<feature type="transmembrane region" description="Helical" evidence="1">
    <location>
        <begin position="313"/>
        <end position="332"/>
    </location>
</feature>
<dbReference type="RefSeq" id="WP_187569792.1">
    <property type="nucleotide sequence ID" value="NZ_CP060711.1"/>
</dbReference>
<keyword evidence="1" id="KW-0812">Transmembrane</keyword>
<feature type="transmembrane region" description="Helical" evidence="1">
    <location>
        <begin position="24"/>
        <end position="42"/>
    </location>
</feature>
<keyword evidence="4" id="KW-1185">Reference proteome</keyword>
<protein>
    <submittedName>
        <fullName evidence="3">DUF418 domain-containing protein</fullName>
    </submittedName>
</protein>
<dbReference type="Proteomes" id="UP000515977">
    <property type="component" value="Chromosome"/>
</dbReference>
<dbReference type="InterPro" id="IPR052529">
    <property type="entry name" value="Bact_Transport_Assoc"/>
</dbReference>
<feature type="domain" description="DUF418" evidence="2">
    <location>
        <begin position="294"/>
        <end position="456"/>
    </location>
</feature>
<evidence type="ECO:0000256" key="1">
    <source>
        <dbReference type="SAM" id="Phobius"/>
    </source>
</evidence>
<sequence length="466" mass="50770">MDGQATTASFGPVTVRERIQAMDVLRGFALLGIALMNVEFFSRPLSDVGAGVPGGLSGADLWASWIIHTFVRGKFWTIFSILFGMGFAVMLLRARQSDRAFVPAYLRRALALACFGLIHGILLWAGDILLSYATCAVLLMLVLFGRPWQGVAVAVAIGAAALLLKLPPLGGFVALLALAGLVGFYLRRRGQTDARTLRAGLALYLLPALLLVIASAVAMTIPQSGQAPTSERAQAMELRLAEHQRNTDREAQVMSAGTYAEAVAFRAGQFMHEQVEQAGFMVLVLGLFLLGMWLVQSGAMVHPERHLALFRRLAWIALPIGAALVVSSSLVATRYAPLQNDRQWQLAMGLQLLGNLPMALGYIGVIVLALRHPGGRRGLGWLAPAGRMALTNYIGQSVLGTLFFYGYGLGHWGMPRAQQVLYVLAVFALQVALSRWWLARFRFGPLEWLWRWATYGRRPAMRGAAG</sequence>
<feature type="transmembrane region" description="Helical" evidence="1">
    <location>
        <begin position="137"/>
        <end position="163"/>
    </location>
</feature>
<dbReference type="EMBL" id="CP060711">
    <property type="protein sequence ID" value="QNN46030.1"/>
    <property type="molecule type" value="Genomic_DNA"/>
</dbReference>